<keyword evidence="6" id="KW-1185">Reference proteome</keyword>
<dbReference type="OrthoDB" id="7248516at2"/>
<dbReference type="RefSeq" id="WP_160661031.1">
    <property type="nucleotide sequence ID" value="NZ_BAABDV010000001.1"/>
</dbReference>
<keyword evidence="2" id="KW-0328">Glycosyltransferase</keyword>
<evidence type="ECO:0000313" key="6">
    <source>
        <dbReference type="Proteomes" id="UP000430272"/>
    </source>
</evidence>
<feature type="domain" description="Glycosyltransferase 2-like" evidence="4">
    <location>
        <begin position="5"/>
        <end position="131"/>
    </location>
</feature>
<dbReference type="Pfam" id="PF00535">
    <property type="entry name" value="Glycos_transf_2"/>
    <property type="match status" value="1"/>
</dbReference>
<dbReference type="GO" id="GO:0016757">
    <property type="term" value="F:glycosyltransferase activity"/>
    <property type="evidence" value="ECO:0007669"/>
    <property type="project" value="UniProtKB-KW"/>
</dbReference>
<dbReference type="CDD" id="cd00761">
    <property type="entry name" value="Glyco_tranf_GTA_type"/>
    <property type="match status" value="1"/>
</dbReference>
<evidence type="ECO:0000256" key="2">
    <source>
        <dbReference type="ARBA" id="ARBA00022676"/>
    </source>
</evidence>
<dbReference type="SUPFAM" id="SSF53448">
    <property type="entry name" value="Nucleotide-diphospho-sugar transferases"/>
    <property type="match status" value="1"/>
</dbReference>
<keyword evidence="3 5" id="KW-0808">Transferase</keyword>
<evidence type="ECO:0000256" key="3">
    <source>
        <dbReference type="ARBA" id="ARBA00022679"/>
    </source>
</evidence>
<comment type="caution">
    <text evidence="5">The sequence shown here is derived from an EMBL/GenBank/DDBJ whole genome shotgun (WGS) entry which is preliminary data.</text>
</comment>
<dbReference type="Gene3D" id="3.90.550.10">
    <property type="entry name" value="Spore Coat Polysaccharide Biosynthesis Protein SpsA, Chain A"/>
    <property type="match status" value="1"/>
</dbReference>
<evidence type="ECO:0000313" key="5">
    <source>
        <dbReference type="EMBL" id="MXO54271.1"/>
    </source>
</evidence>
<dbReference type="EMBL" id="WTYD01000001">
    <property type="protein sequence ID" value="MXO54271.1"/>
    <property type="molecule type" value="Genomic_DNA"/>
</dbReference>
<dbReference type="AlphaFoldDB" id="A0A844Y8M4"/>
<evidence type="ECO:0000259" key="4">
    <source>
        <dbReference type="Pfam" id="PF00535"/>
    </source>
</evidence>
<sequence length="278" mass="30679">MDKLIAILAHNEELRIGACLASLPLDDAEVSATVVVNGSSDRTADIVREFEPRGVRLVEYTEPGKARSWNRFVLDEAPEADVFVFVDGDAVLAPGSVGALADCLARHPEANAAAALPLNGRSMAFYQRSMLNNQGFFGDCYALSGAFVRAMRDSGVRLPDDLVGDDSLVNALANTDLGADRDFRKGAVVQCLGAGFYCEPNPITPAGLRRQMKRMESYALRHFQNRILSDIMQNEGARMIPTRLADVYDLYLDRLRPRLNPLWFEFDRRALARIRAAA</sequence>
<gene>
    <name evidence="5" type="ORF">GRI47_09685</name>
</gene>
<evidence type="ECO:0000256" key="1">
    <source>
        <dbReference type="ARBA" id="ARBA00006739"/>
    </source>
</evidence>
<protein>
    <submittedName>
        <fullName evidence="5">Glycosyltransferase</fullName>
    </submittedName>
</protein>
<accession>A0A844Y8M4</accession>
<dbReference type="PANTHER" id="PTHR43630">
    <property type="entry name" value="POLY-BETA-1,6-N-ACETYL-D-GLUCOSAMINE SYNTHASE"/>
    <property type="match status" value="1"/>
</dbReference>
<comment type="similarity">
    <text evidence="1">Belongs to the glycosyltransferase 2 family.</text>
</comment>
<name>A0A844Y8M4_9SPHN</name>
<organism evidence="5 6">
    <name type="scientific">Qipengyuania pelagi</name>
    <dbReference type="NCBI Taxonomy" id="994320"/>
    <lineage>
        <taxon>Bacteria</taxon>
        <taxon>Pseudomonadati</taxon>
        <taxon>Pseudomonadota</taxon>
        <taxon>Alphaproteobacteria</taxon>
        <taxon>Sphingomonadales</taxon>
        <taxon>Erythrobacteraceae</taxon>
        <taxon>Qipengyuania</taxon>
    </lineage>
</organism>
<dbReference type="PANTHER" id="PTHR43630:SF1">
    <property type="entry name" value="POLY-BETA-1,6-N-ACETYL-D-GLUCOSAMINE SYNTHASE"/>
    <property type="match status" value="1"/>
</dbReference>
<dbReference type="InterPro" id="IPR001173">
    <property type="entry name" value="Glyco_trans_2-like"/>
</dbReference>
<dbReference type="InterPro" id="IPR029044">
    <property type="entry name" value="Nucleotide-diphossugar_trans"/>
</dbReference>
<dbReference type="Proteomes" id="UP000430272">
    <property type="component" value="Unassembled WGS sequence"/>
</dbReference>
<proteinExistence type="inferred from homology"/>
<reference evidence="5 6" key="1">
    <citation type="submission" date="2019-12" db="EMBL/GenBank/DDBJ databases">
        <title>Genomic-based taxomic classification of the family Erythrobacteraceae.</title>
        <authorList>
            <person name="Xu L."/>
        </authorList>
    </citation>
    <scope>NUCLEOTIDE SEQUENCE [LARGE SCALE GENOMIC DNA]</scope>
    <source>
        <strain evidence="5 6">JCM 17468</strain>
    </source>
</reference>